<dbReference type="Gene3D" id="3.40.50.300">
    <property type="entry name" value="P-loop containing nucleotide triphosphate hydrolases"/>
    <property type="match status" value="1"/>
</dbReference>
<proteinExistence type="predicted"/>
<reference evidence="4 5" key="1">
    <citation type="journal article" date="2025" name="Anaerobe">
        <title>Description of Anaerococcus kampingiae sp. nov., Anaerococcus groningensis sp. nov., Anaerococcus martiniensis sp. nov., and Anaerococcus cruorum sp. nov., isolated from human clinical specimens.</title>
        <authorList>
            <person name="Boiten K.E."/>
            <person name="Meijer J."/>
            <person name="van Wezel E.M."/>
            <person name="Veloo A.C.M."/>
        </authorList>
    </citation>
    <scope>NUCLEOTIDE SEQUENCE [LARGE SCALE GENOMIC DNA]</scope>
    <source>
        <strain evidence="4 5">ENR0831</strain>
    </source>
</reference>
<evidence type="ECO:0000313" key="5">
    <source>
        <dbReference type="Proteomes" id="UP001637996"/>
    </source>
</evidence>
<dbReference type="InterPro" id="IPR017871">
    <property type="entry name" value="ABC_transporter-like_CS"/>
</dbReference>
<dbReference type="PANTHER" id="PTHR43158:SF10">
    <property type="entry name" value="ABC TRANSPORTER ATP-BINDING PROTEIN YTRB"/>
    <property type="match status" value="1"/>
</dbReference>
<evidence type="ECO:0000259" key="3">
    <source>
        <dbReference type="PROSITE" id="PS50893"/>
    </source>
</evidence>
<dbReference type="SUPFAM" id="SSF52540">
    <property type="entry name" value="P-loop containing nucleoside triphosphate hydrolases"/>
    <property type="match status" value="1"/>
</dbReference>
<dbReference type="RefSeq" id="WP_410031171.1">
    <property type="nucleotide sequence ID" value="NZ_JBGMEI010000005.1"/>
</dbReference>
<feature type="domain" description="ABC transporter" evidence="3">
    <location>
        <begin position="3"/>
        <end position="227"/>
    </location>
</feature>
<dbReference type="Proteomes" id="UP001637996">
    <property type="component" value="Unassembled WGS sequence"/>
</dbReference>
<dbReference type="InterPro" id="IPR027417">
    <property type="entry name" value="P-loop_NTPase"/>
</dbReference>
<dbReference type="PANTHER" id="PTHR43158">
    <property type="entry name" value="SKFA PEPTIDE EXPORT ATP-BINDING PROTEIN SKFE"/>
    <property type="match status" value="1"/>
</dbReference>
<keyword evidence="5" id="KW-1185">Reference proteome</keyword>
<gene>
    <name evidence="4" type="ORF">ACCQ41_04365</name>
</gene>
<evidence type="ECO:0000256" key="2">
    <source>
        <dbReference type="ARBA" id="ARBA00022840"/>
    </source>
</evidence>
<dbReference type="PROSITE" id="PS00211">
    <property type="entry name" value="ABC_TRANSPORTER_1"/>
    <property type="match status" value="1"/>
</dbReference>
<dbReference type="SMART" id="SM00382">
    <property type="entry name" value="AAA"/>
    <property type="match status" value="1"/>
</dbReference>
<dbReference type="GO" id="GO:0005524">
    <property type="term" value="F:ATP binding"/>
    <property type="evidence" value="ECO:0007669"/>
    <property type="project" value="UniProtKB-KW"/>
</dbReference>
<name>A0ABW9M839_9FIRM</name>
<dbReference type="Pfam" id="PF00005">
    <property type="entry name" value="ABC_tran"/>
    <property type="match status" value="1"/>
</dbReference>
<keyword evidence="1" id="KW-0547">Nucleotide-binding</keyword>
<evidence type="ECO:0000256" key="1">
    <source>
        <dbReference type="ARBA" id="ARBA00022741"/>
    </source>
</evidence>
<organism evidence="4 5">
    <name type="scientific">Anaerococcus martiniensis</name>
    <dbReference type="NCBI Taxonomy" id="3115615"/>
    <lineage>
        <taxon>Bacteria</taxon>
        <taxon>Bacillati</taxon>
        <taxon>Bacillota</taxon>
        <taxon>Tissierellia</taxon>
        <taxon>Tissierellales</taxon>
        <taxon>Peptoniphilaceae</taxon>
        <taxon>Anaerococcus</taxon>
    </lineage>
</organism>
<sequence>MIVEAININKSFANKKVLDDVSLCLEKGIITGLVGRNGSGKTTLLKILAGIYSADSGKFKIDGNSLIINPKTIEKIAYLPDRFDYFNYDKIKEIPGYYKIIYPRFDEKFFIDEISKYNFDLNQNVRNLSKGEKNLLGLITIISTNAEVLLVDEILDGMDVINKRHIIEYLLDARDKDCAVFASSHELAGLSGICDEIYYLSKDGHLTTTNADENRNINKIQIVVKDSLPGEIRSRAIIISHIGRVYNILIDMEEKDLEKLLDSPEIVQYDRLEMKVEDYFYLEEGAK</sequence>
<dbReference type="CDD" id="cd03230">
    <property type="entry name" value="ABC_DR_subfamily_A"/>
    <property type="match status" value="1"/>
</dbReference>
<comment type="caution">
    <text evidence="4">The sequence shown here is derived from an EMBL/GenBank/DDBJ whole genome shotgun (WGS) entry which is preliminary data.</text>
</comment>
<dbReference type="PROSITE" id="PS50893">
    <property type="entry name" value="ABC_TRANSPORTER_2"/>
    <property type="match status" value="1"/>
</dbReference>
<dbReference type="InterPro" id="IPR003593">
    <property type="entry name" value="AAA+_ATPase"/>
</dbReference>
<evidence type="ECO:0000313" key="4">
    <source>
        <dbReference type="EMBL" id="MFO3665474.1"/>
    </source>
</evidence>
<accession>A0ABW9M839</accession>
<keyword evidence="2 4" id="KW-0067">ATP-binding</keyword>
<dbReference type="InterPro" id="IPR003439">
    <property type="entry name" value="ABC_transporter-like_ATP-bd"/>
</dbReference>
<protein>
    <submittedName>
        <fullName evidence="4">ATP-binding cassette domain-containing protein</fullName>
    </submittedName>
</protein>
<dbReference type="EMBL" id="JBGMEI010000005">
    <property type="protein sequence ID" value="MFO3665474.1"/>
    <property type="molecule type" value="Genomic_DNA"/>
</dbReference>